<dbReference type="Proteomes" id="UP000673691">
    <property type="component" value="Unassembled WGS sequence"/>
</dbReference>
<dbReference type="Gene3D" id="3.30.200.20">
    <property type="entry name" value="Phosphorylase Kinase, domain 1"/>
    <property type="match status" value="1"/>
</dbReference>
<evidence type="ECO:0000313" key="3">
    <source>
        <dbReference type="Proteomes" id="UP000673691"/>
    </source>
</evidence>
<gene>
    <name evidence="2" type="ORF">BJ554DRAFT_2851</name>
</gene>
<name>A0A8H7ZPT2_9FUNG</name>
<sequence length="59" mass="6619">MCRKNSLAKSPLDLCSIDKRTNQVIAIKTIDLESAEDEIEDIQSEIAMLSQLTSDHVTR</sequence>
<dbReference type="OrthoDB" id="248923at2759"/>
<accession>A0A8H7ZPT2</accession>
<feature type="coiled-coil region" evidence="1">
    <location>
        <begin position="25"/>
        <end position="52"/>
    </location>
</feature>
<dbReference type="SUPFAM" id="SSF56112">
    <property type="entry name" value="Protein kinase-like (PK-like)"/>
    <property type="match status" value="1"/>
</dbReference>
<proteinExistence type="predicted"/>
<dbReference type="EMBL" id="JAEFCI010010469">
    <property type="protein sequence ID" value="KAG5457199.1"/>
    <property type="molecule type" value="Genomic_DNA"/>
</dbReference>
<evidence type="ECO:0000256" key="1">
    <source>
        <dbReference type="SAM" id="Coils"/>
    </source>
</evidence>
<comment type="caution">
    <text evidence="2">The sequence shown here is derived from an EMBL/GenBank/DDBJ whole genome shotgun (WGS) entry which is preliminary data.</text>
</comment>
<keyword evidence="3" id="KW-1185">Reference proteome</keyword>
<dbReference type="AlphaFoldDB" id="A0A8H7ZPT2"/>
<dbReference type="InterPro" id="IPR011009">
    <property type="entry name" value="Kinase-like_dom_sf"/>
</dbReference>
<reference evidence="2 3" key="1">
    <citation type="journal article" name="Sci. Rep.">
        <title>Genome-scale phylogenetic analyses confirm Olpidium as the closest living zoosporic fungus to the non-flagellated, terrestrial fungi.</title>
        <authorList>
            <person name="Chang Y."/>
            <person name="Rochon D."/>
            <person name="Sekimoto S."/>
            <person name="Wang Y."/>
            <person name="Chovatia M."/>
            <person name="Sandor L."/>
            <person name="Salamov A."/>
            <person name="Grigoriev I.V."/>
            <person name="Stajich J.E."/>
            <person name="Spatafora J.W."/>
        </authorList>
    </citation>
    <scope>NUCLEOTIDE SEQUENCE [LARGE SCALE GENOMIC DNA]</scope>
    <source>
        <strain evidence="2">S191</strain>
    </source>
</reference>
<organism evidence="2 3">
    <name type="scientific">Olpidium bornovanus</name>
    <dbReference type="NCBI Taxonomy" id="278681"/>
    <lineage>
        <taxon>Eukaryota</taxon>
        <taxon>Fungi</taxon>
        <taxon>Fungi incertae sedis</taxon>
        <taxon>Olpidiomycota</taxon>
        <taxon>Olpidiomycotina</taxon>
        <taxon>Olpidiomycetes</taxon>
        <taxon>Olpidiales</taxon>
        <taxon>Olpidiaceae</taxon>
        <taxon>Olpidium</taxon>
    </lineage>
</organism>
<evidence type="ECO:0000313" key="2">
    <source>
        <dbReference type="EMBL" id="KAG5457199.1"/>
    </source>
</evidence>
<protein>
    <submittedName>
        <fullName evidence="2">Uncharacterized protein</fullName>
    </submittedName>
</protein>
<keyword evidence="1" id="KW-0175">Coiled coil</keyword>